<dbReference type="PANTHER" id="PTHR11662:SF79">
    <property type="entry name" value="NA[+]-DEPENDENT INORGANIC PHOSPHATE COTRANSPORTER, ISOFORM A"/>
    <property type="match status" value="1"/>
</dbReference>
<keyword evidence="10" id="KW-1185">Reference proteome</keyword>
<feature type="transmembrane region" description="Helical" evidence="7">
    <location>
        <begin position="450"/>
        <end position="468"/>
    </location>
</feature>
<feature type="transmembrane region" description="Helical" evidence="7">
    <location>
        <begin position="153"/>
        <end position="171"/>
    </location>
</feature>
<evidence type="ECO:0000256" key="2">
    <source>
        <dbReference type="ARBA" id="ARBA00022448"/>
    </source>
</evidence>
<dbReference type="InParanoid" id="D7EJS4"/>
<gene>
    <name evidence="9" type="primary">AUGUSTUS-3.0.2_10266</name>
    <name evidence="9" type="ORF">TcasGA2_TC010266</name>
</gene>
<protein>
    <submittedName>
        <fullName evidence="9">Inorganic phosphate cotransporter-like Protein</fullName>
    </submittedName>
</protein>
<evidence type="ECO:0000256" key="3">
    <source>
        <dbReference type="ARBA" id="ARBA00022692"/>
    </source>
</evidence>
<feature type="transmembrane region" description="Helical" evidence="7">
    <location>
        <begin position="275"/>
        <end position="296"/>
    </location>
</feature>
<comment type="subcellular location">
    <subcellularLocation>
        <location evidence="1">Membrane</location>
        <topology evidence="1">Multi-pass membrane protein</topology>
    </subcellularLocation>
</comment>
<evidence type="ECO:0000256" key="6">
    <source>
        <dbReference type="ARBA" id="ARBA00023136"/>
    </source>
</evidence>
<feature type="transmembrane region" description="Helical" evidence="7">
    <location>
        <begin position="355"/>
        <end position="374"/>
    </location>
</feature>
<dbReference type="Proteomes" id="UP000007266">
    <property type="component" value="Linkage group 3"/>
</dbReference>
<dbReference type="GO" id="GO:0015293">
    <property type="term" value="F:symporter activity"/>
    <property type="evidence" value="ECO:0007669"/>
    <property type="project" value="UniProtKB-KW"/>
</dbReference>
<dbReference type="FunCoup" id="D7EJS4">
    <property type="interactions" value="25"/>
</dbReference>
<organism evidence="9 10">
    <name type="scientific">Tribolium castaneum</name>
    <name type="common">Red flour beetle</name>
    <dbReference type="NCBI Taxonomy" id="7070"/>
    <lineage>
        <taxon>Eukaryota</taxon>
        <taxon>Metazoa</taxon>
        <taxon>Ecdysozoa</taxon>
        <taxon>Arthropoda</taxon>
        <taxon>Hexapoda</taxon>
        <taxon>Insecta</taxon>
        <taxon>Pterygota</taxon>
        <taxon>Neoptera</taxon>
        <taxon>Endopterygota</taxon>
        <taxon>Coleoptera</taxon>
        <taxon>Polyphaga</taxon>
        <taxon>Cucujiformia</taxon>
        <taxon>Tenebrionidae</taxon>
        <taxon>Tenebrionidae incertae sedis</taxon>
        <taxon>Tribolium</taxon>
    </lineage>
</organism>
<dbReference type="OMA" id="ESTLQPW"/>
<proteinExistence type="predicted"/>
<evidence type="ECO:0000313" key="10">
    <source>
        <dbReference type="Proteomes" id="UP000007266"/>
    </source>
</evidence>
<feature type="transmembrane region" description="Helical" evidence="7">
    <location>
        <begin position="128"/>
        <end position="147"/>
    </location>
</feature>
<dbReference type="KEGG" id="tca:658391"/>
<feature type="transmembrane region" description="Helical" evidence="7">
    <location>
        <begin position="414"/>
        <end position="438"/>
    </location>
</feature>
<dbReference type="PhylomeDB" id="D7EJS4"/>
<dbReference type="AlphaFoldDB" id="D7EJS4"/>
<dbReference type="GO" id="GO:0022857">
    <property type="term" value="F:transmembrane transporter activity"/>
    <property type="evidence" value="ECO:0000318"/>
    <property type="project" value="GO_Central"/>
</dbReference>
<dbReference type="SUPFAM" id="SSF103473">
    <property type="entry name" value="MFS general substrate transporter"/>
    <property type="match status" value="1"/>
</dbReference>
<dbReference type="FunFam" id="1.20.1250.20:FF:000003">
    <property type="entry name" value="Solute carrier family 17 member 3"/>
    <property type="match status" value="1"/>
</dbReference>
<keyword evidence="4" id="KW-0769">Symport</keyword>
<reference evidence="9 10" key="2">
    <citation type="journal article" date="2010" name="Nucleic Acids Res.">
        <title>BeetleBase in 2010: revisions to provide comprehensive genomic information for Tribolium castaneum.</title>
        <authorList>
            <person name="Kim H.S."/>
            <person name="Murphy T."/>
            <person name="Xia J."/>
            <person name="Caragea D."/>
            <person name="Park Y."/>
            <person name="Beeman R.W."/>
            <person name="Lorenzen M.D."/>
            <person name="Butcher S."/>
            <person name="Manak J.R."/>
            <person name="Brown S.J."/>
        </authorList>
    </citation>
    <scope>GENOME REANNOTATION</scope>
    <source>
        <strain evidence="9 10">Georgia GA2</strain>
    </source>
</reference>
<reference evidence="9 10" key="1">
    <citation type="journal article" date="2008" name="Nature">
        <title>The genome of the model beetle and pest Tribolium castaneum.</title>
        <authorList>
            <consortium name="Tribolium Genome Sequencing Consortium"/>
            <person name="Richards S."/>
            <person name="Gibbs R.A."/>
            <person name="Weinstock G.M."/>
            <person name="Brown S.J."/>
            <person name="Denell R."/>
            <person name="Beeman R.W."/>
            <person name="Gibbs R."/>
            <person name="Beeman R.W."/>
            <person name="Brown S.J."/>
            <person name="Bucher G."/>
            <person name="Friedrich M."/>
            <person name="Grimmelikhuijzen C.J."/>
            <person name="Klingler M."/>
            <person name="Lorenzen M."/>
            <person name="Richards S."/>
            <person name="Roth S."/>
            <person name="Schroder R."/>
            <person name="Tautz D."/>
            <person name="Zdobnov E.M."/>
            <person name="Muzny D."/>
            <person name="Gibbs R.A."/>
            <person name="Weinstock G.M."/>
            <person name="Attaway T."/>
            <person name="Bell S."/>
            <person name="Buhay C.J."/>
            <person name="Chandrabose M.N."/>
            <person name="Chavez D."/>
            <person name="Clerk-Blankenburg K.P."/>
            <person name="Cree A."/>
            <person name="Dao M."/>
            <person name="Davis C."/>
            <person name="Chacko J."/>
            <person name="Dinh H."/>
            <person name="Dugan-Rocha S."/>
            <person name="Fowler G."/>
            <person name="Garner T.T."/>
            <person name="Garnes J."/>
            <person name="Gnirke A."/>
            <person name="Hawes A."/>
            <person name="Hernandez J."/>
            <person name="Hines S."/>
            <person name="Holder M."/>
            <person name="Hume J."/>
            <person name="Jhangiani S.N."/>
            <person name="Joshi V."/>
            <person name="Khan Z.M."/>
            <person name="Jackson L."/>
            <person name="Kovar C."/>
            <person name="Kowis A."/>
            <person name="Lee S."/>
            <person name="Lewis L.R."/>
            <person name="Margolis J."/>
            <person name="Morgan M."/>
            <person name="Nazareth L.V."/>
            <person name="Nguyen N."/>
            <person name="Okwuonu G."/>
            <person name="Parker D."/>
            <person name="Richards S."/>
            <person name="Ruiz S.J."/>
            <person name="Santibanez J."/>
            <person name="Savard J."/>
            <person name="Scherer S.E."/>
            <person name="Schneider B."/>
            <person name="Sodergren E."/>
            <person name="Tautz D."/>
            <person name="Vattahil S."/>
            <person name="Villasana D."/>
            <person name="White C.S."/>
            <person name="Wright R."/>
            <person name="Park Y."/>
            <person name="Beeman R.W."/>
            <person name="Lord J."/>
            <person name="Oppert B."/>
            <person name="Lorenzen M."/>
            <person name="Brown S."/>
            <person name="Wang L."/>
            <person name="Savard J."/>
            <person name="Tautz D."/>
            <person name="Richards S."/>
            <person name="Weinstock G."/>
            <person name="Gibbs R.A."/>
            <person name="Liu Y."/>
            <person name="Worley K."/>
            <person name="Weinstock G."/>
            <person name="Elsik C.G."/>
            <person name="Reese J.T."/>
            <person name="Elhaik E."/>
            <person name="Landan G."/>
            <person name="Graur D."/>
            <person name="Arensburger P."/>
            <person name="Atkinson P."/>
            <person name="Beeman R.W."/>
            <person name="Beidler J."/>
            <person name="Brown S.J."/>
            <person name="Demuth J.P."/>
            <person name="Drury D.W."/>
            <person name="Du Y.Z."/>
            <person name="Fujiwara H."/>
            <person name="Lorenzen M."/>
            <person name="Maselli V."/>
            <person name="Osanai M."/>
            <person name="Park Y."/>
            <person name="Robertson H.M."/>
            <person name="Tu Z."/>
            <person name="Wang J.J."/>
            <person name="Wang S."/>
            <person name="Richards S."/>
            <person name="Song H."/>
            <person name="Zhang L."/>
            <person name="Sodergren E."/>
            <person name="Werner D."/>
            <person name="Stanke M."/>
            <person name="Morgenstern B."/>
            <person name="Solovyev V."/>
            <person name="Kosarev P."/>
            <person name="Brown G."/>
            <person name="Chen H.C."/>
            <person name="Ermolaeva O."/>
            <person name="Hlavina W."/>
            <person name="Kapustin Y."/>
            <person name="Kiryutin B."/>
            <person name="Kitts P."/>
            <person name="Maglott D."/>
            <person name="Pruitt K."/>
            <person name="Sapojnikov V."/>
            <person name="Souvorov A."/>
            <person name="Mackey A.J."/>
            <person name="Waterhouse R.M."/>
            <person name="Wyder S."/>
            <person name="Zdobnov E.M."/>
            <person name="Zdobnov E.M."/>
            <person name="Wyder S."/>
            <person name="Kriventseva E.V."/>
            <person name="Kadowaki T."/>
            <person name="Bork P."/>
            <person name="Aranda M."/>
            <person name="Bao R."/>
            <person name="Beermann A."/>
            <person name="Berns N."/>
            <person name="Bolognesi R."/>
            <person name="Bonneton F."/>
            <person name="Bopp D."/>
            <person name="Brown S.J."/>
            <person name="Bucher G."/>
            <person name="Butts T."/>
            <person name="Chaumot A."/>
            <person name="Denell R.E."/>
            <person name="Ferrier D.E."/>
            <person name="Friedrich M."/>
            <person name="Gordon C.M."/>
            <person name="Jindra M."/>
            <person name="Klingler M."/>
            <person name="Lan Q."/>
            <person name="Lattorff H.M."/>
            <person name="Laudet V."/>
            <person name="von Levetsow C."/>
            <person name="Liu Z."/>
            <person name="Lutz R."/>
            <person name="Lynch J.A."/>
            <person name="da Fonseca R.N."/>
            <person name="Posnien N."/>
            <person name="Reuter R."/>
            <person name="Roth S."/>
            <person name="Savard J."/>
            <person name="Schinko J.B."/>
            <person name="Schmitt C."/>
            <person name="Schoppmeier M."/>
            <person name="Schroder R."/>
            <person name="Shippy T.D."/>
            <person name="Simonnet F."/>
            <person name="Marques-Souza H."/>
            <person name="Tautz D."/>
            <person name="Tomoyasu Y."/>
            <person name="Trauner J."/>
            <person name="Van der Zee M."/>
            <person name="Vervoort M."/>
            <person name="Wittkopp N."/>
            <person name="Wimmer E.A."/>
            <person name="Yang X."/>
            <person name="Jones A.K."/>
            <person name="Sattelle D.B."/>
            <person name="Ebert P.R."/>
            <person name="Nelson D."/>
            <person name="Scott J.G."/>
            <person name="Beeman R.W."/>
            <person name="Muthukrishnan S."/>
            <person name="Kramer K.J."/>
            <person name="Arakane Y."/>
            <person name="Beeman R.W."/>
            <person name="Zhu Q."/>
            <person name="Hogenkamp D."/>
            <person name="Dixit R."/>
            <person name="Oppert B."/>
            <person name="Jiang H."/>
            <person name="Zou Z."/>
            <person name="Marshall J."/>
            <person name="Elpidina E."/>
            <person name="Vinokurov K."/>
            <person name="Oppert C."/>
            <person name="Zou Z."/>
            <person name="Evans J."/>
            <person name="Lu Z."/>
            <person name="Zhao P."/>
            <person name="Sumathipala N."/>
            <person name="Altincicek B."/>
            <person name="Vilcinskas A."/>
            <person name="Williams M."/>
            <person name="Hultmark D."/>
            <person name="Hetru C."/>
            <person name="Jiang H."/>
            <person name="Grimmelikhuijzen C.J."/>
            <person name="Hauser F."/>
            <person name="Cazzamali G."/>
            <person name="Williamson M."/>
            <person name="Park Y."/>
            <person name="Li B."/>
            <person name="Tanaka Y."/>
            <person name="Predel R."/>
            <person name="Neupert S."/>
            <person name="Schachtner J."/>
            <person name="Verleyen P."/>
            <person name="Raible F."/>
            <person name="Bork P."/>
            <person name="Friedrich M."/>
            <person name="Walden K.K."/>
            <person name="Robertson H.M."/>
            <person name="Angeli S."/>
            <person name="Foret S."/>
            <person name="Bucher G."/>
            <person name="Schuetz S."/>
            <person name="Maleszka R."/>
            <person name="Wimmer E.A."/>
            <person name="Beeman R.W."/>
            <person name="Lorenzen M."/>
            <person name="Tomoyasu Y."/>
            <person name="Miller S.C."/>
            <person name="Grossmann D."/>
            <person name="Bucher G."/>
        </authorList>
    </citation>
    <scope>NUCLEOTIDE SEQUENCE [LARGE SCALE GENOMIC DNA]</scope>
    <source>
        <strain evidence="9 10">Georgia GA2</strain>
    </source>
</reference>
<keyword evidence="6 7" id="KW-0472">Membrane</keyword>
<name>D7EJS4_TRICA</name>
<dbReference type="eggNOG" id="KOG2532">
    <property type="taxonomic scope" value="Eukaryota"/>
</dbReference>
<accession>D7EJS4</accession>
<dbReference type="InterPro" id="IPR050382">
    <property type="entry name" value="MFS_Na/Anion_cotransporter"/>
</dbReference>
<dbReference type="InterPro" id="IPR020846">
    <property type="entry name" value="MFS_dom"/>
</dbReference>
<evidence type="ECO:0000259" key="8">
    <source>
        <dbReference type="PROSITE" id="PS50850"/>
    </source>
</evidence>
<feature type="domain" description="Major facilitator superfamily (MFS) profile" evidence="8">
    <location>
        <begin position="23"/>
        <end position="473"/>
    </location>
</feature>
<feature type="transmembrane region" description="Helical" evidence="7">
    <location>
        <begin position="316"/>
        <end position="343"/>
    </location>
</feature>
<feature type="transmembrane region" description="Helical" evidence="7">
    <location>
        <begin position="191"/>
        <end position="211"/>
    </location>
</feature>
<dbReference type="PROSITE" id="PS50850">
    <property type="entry name" value="MFS"/>
    <property type="match status" value="1"/>
</dbReference>
<evidence type="ECO:0000313" key="9">
    <source>
        <dbReference type="EMBL" id="EFA12849.1"/>
    </source>
</evidence>
<dbReference type="InterPro" id="IPR036259">
    <property type="entry name" value="MFS_trans_sf"/>
</dbReference>
<dbReference type="GO" id="GO:0016020">
    <property type="term" value="C:membrane"/>
    <property type="evidence" value="ECO:0000318"/>
    <property type="project" value="GO_Central"/>
</dbReference>
<keyword evidence="5 7" id="KW-1133">Transmembrane helix</keyword>
<evidence type="ECO:0000256" key="1">
    <source>
        <dbReference type="ARBA" id="ARBA00004141"/>
    </source>
</evidence>
<dbReference type="Pfam" id="PF07690">
    <property type="entry name" value="MFS_1"/>
    <property type="match status" value="1"/>
</dbReference>
<dbReference type="InterPro" id="IPR011701">
    <property type="entry name" value="MFS"/>
</dbReference>
<feature type="transmembrane region" description="Helical" evidence="7">
    <location>
        <begin position="217"/>
        <end position="238"/>
    </location>
</feature>
<dbReference type="Gene3D" id="1.20.1250.20">
    <property type="entry name" value="MFS general substrate transporter like domains"/>
    <property type="match status" value="2"/>
</dbReference>
<keyword evidence="3 7" id="KW-0812">Transmembrane</keyword>
<keyword evidence="2" id="KW-0813">Transport</keyword>
<evidence type="ECO:0000256" key="7">
    <source>
        <dbReference type="SAM" id="Phobius"/>
    </source>
</evidence>
<evidence type="ECO:0000256" key="4">
    <source>
        <dbReference type="ARBA" id="ARBA00022847"/>
    </source>
</evidence>
<dbReference type="OrthoDB" id="2985014at2759"/>
<dbReference type="PANTHER" id="PTHR11662">
    <property type="entry name" value="SOLUTE CARRIER FAMILY 17"/>
    <property type="match status" value="1"/>
</dbReference>
<dbReference type="CDD" id="cd17318">
    <property type="entry name" value="MFS_SLC17"/>
    <property type="match status" value="1"/>
</dbReference>
<sequence length="486" mass="54243">MGKASNGTKECCTARDVLWYLTFIGFGVNYMLRTNLNIAIVSMVKTRTVTNHTLTSECLVEENVTENFQNHFSKQINVTEDKFNATQDHLFPWNEKQQSAILGGYFWLHWITQIPGGILGSKYGAKIVFGWSNFVSVLGCFFVPMAAYMGHHYLLALRMFQGMIAGFAWPAMHNMTARWIPPNERSKFVTAYLGSSMGAALTYPVCGFIIHRWGWEWVFYVSGVAGTVWFIAWWFLVYDSPAKHPRISEQEKEYILSSLGQTYTKQKAPVPWKDILLSLPVWMNVLAQWGGLWGFFTLMTHGPSYFKFIHGWSIQATGFLSGLGHVLRTTWAYMSALLGDYLLRTNRMSRTNVRKLATAGCTIGQGVCMLGLAFSGCDYTWAVVWLSAAVAMNGSVSTGPLASIVDISPNYASVILGLVNSAAAIVGFITPAVVGQFTFQNQTVKQWQKVFLVSTGMLISSGVLYVLFATSNLQTWNSPGYQANQK</sequence>
<dbReference type="EMBL" id="KQ971332">
    <property type="protein sequence ID" value="EFA12849.1"/>
    <property type="molecule type" value="Genomic_DNA"/>
</dbReference>
<dbReference type="HOGENOM" id="CLU_001265_5_0_1"/>
<evidence type="ECO:0000256" key="5">
    <source>
        <dbReference type="ARBA" id="ARBA00022989"/>
    </source>
</evidence>